<evidence type="ECO:0000313" key="2">
    <source>
        <dbReference type="Proteomes" id="UP000481621"/>
    </source>
</evidence>
<dbReference type="RefSeq" id="WP_163251037.1">
    <property type="nucleotide sequence ID" value="NZ_JAAIUV010000007.1"/>
</dbReference>
<organism evidence="1 2">
    <name type="scientific">Neobacillus thermocopriae</name>
    <dbReference type="NCBI Taxonomy" id="1215031"/>
    <lineage>
        <taxon>Bacteria</taxon>
        <taxon>Bacillati</taxon>
        <taxon>Bacillota</taxon>
        <taxon>Bacilli</taxon>
        <taxon>Bacillales</taxon>
        <taxon>Bacillaceae</taxon>
        <taxon>Neobacillus</taxon>
    </lineage>
</organism>
<keyword evidence="2" id="KW-1185">Reference proteome</keyword>
<sequence length="129" mass="14676">MYYNPFPYPIYPTTPVNPIYWLNAPIYRAYPPVNISILESSVKKFHLLMTQGSLLLDRLGDKNFAYKIMTAAQQGNQEEVDQLIRSIGLQIPVTTNYTPTGVNFILSTQTSQNDPTNCCTLTINLKWGR</sequence>
<protein>
    <submittedName>
        <fullName evidence="1">Uncharacterized protein</fullName>
    </submittedName>
</protein>
<name>A0A6B3TNS1_9BACI</name>
<dbReference type="AlphaFoldDB" id="A0A6B3TNS1"/>
<dbReference type="EMBL" id="JAAIUV010000007">
    <property type="protein sequence ID" value="NEX78513.1"/>
    <property type="molecule type" value="Genomic_DNA"/>
</dbReference>
<proteinExistence type="predicted"/>
<reference evidence="1" key="1">
    <citation type="submission" date="2020-02" db="EMBL/GenBank/DDBJ databases">
        <title>Bacillus sedimentmangrovi sp. nov., isolated from sediment of the mangrove ecosystem.</title>
        <authorList>
            <person name="Liu G."/>
        </authorList>
    </citation>
    <scope>NUCLEOTIDE SEQUENCE [LARGE SCALE GENOMIC DNA]</scope>
    <source>
        <strain evidence="1">SgZ-7</strain>
    </source>
</reference>
<comment type="caution">
    <text evidence="1">The sequence shown here is derived from an EMBL/GenBank/DDBJ whole genome shotgun (WGS) entry which is preliminary data.</text>
</comment>
<dbReference type="Proteomes" id="UP000481621">
    <property type="component" value="Unassembled WGS sequence"/>
</dbReference>
<gene>
    <name evidence="1" type="ORF">G4Z05_06335</name>
</gene>
<dbReference type="Pfam" id="PF26344">
    <property type="entry name" value="YuzC"/>
    <property type="match status" value="1"/>
</dbReference>
<accession>A0A6B3TNS1</accession>
<evidence type="ECO:0000313" key="1">
    <source>
        <dbReference type="EMBL" id="NEX78513.1"/>
    </source>
</evidence>
<dbReference type="InterPro" id="IPR058870">
    <property type="entry name" value="YuzC"/>
</dbReference>